<dbReference type="PROSITE" id="PS51296">
    <property type="entry name" value="RIESKE"/>
    <property type="match status" value="1"/>
</dbReference>
<dbReference type="GO" id="GO:0016491">
    <property type="term" value="F:oxidoreductase activity"/>
    <property type="evidence" value="ECO:0007669"/>
    <property type="project" value="UniProtKB-KW"/>
</dbReference>
<dbReference type="Pfam" id="PF01266">
    <property type="entry name" value="DAO"/>
    <property type="match status" value="1"/>
</dbReference>
<organism evidence="8 9">
    <name type="scientific">Caldimonas brevitalea</name>
    <dbReference type="NCBI Taxonomy" id="413882"/>
    <lineage>
        <taxon>Bacteria</taxon>
        <taxon>Pseudomonadati</taxon>
        <taxon>Pseudomonadota</taxon>
        <taxon>Betaproteobacteria</taxon>
        <taxon>Burkholderiales</taxon>
        <taxon>Sphaerotilaceae</taxon>
        <taxon>Caldimonas</taxon>
    </lineage>
</organism>
<protein>
    <submittedName>
        <fullName evidence="8">FAD-dependent oxidoreductase</fullName>
    </submittedName>
</protein>
<proteinExistence type="predicted"/>
<dbReference type="GO" id="GO:0046872">
    <property type="term" value="F:metal ion binding"/>
    <property type="evidence" value="ECO:0007669"/>
    <property type="project" value="UniProtKB-KW"/>
</dbReference>
<dbReference type="PANTHER" id="PTHR13847:SF274">
    <property type="entry name" value="RIESKE 2FE-2S IRON-SULFUR PROTEIN YHFW-RELATED"/>
    <property type="match status" value="1"/>
</dbReference>
<gene>
    <name evidence="8" type="ORF">AAW51_0180</name>
</gene>
<keyword evidence="2" id="KW-0479">Metal-binding</keyword>
<dbReference type="Gene3D" id="2.102.10.10">
    <property type="entry name" value="Rieske [2Fe-2S] iron-sulphur domain"/>
    <property type="match status" value="1"/>
</dbReference>
<name>A0A0G3BHP0_9BURK</name>
<evidence type="ECO:0000256" key="2">
    <source>
        <dbReference type="ARBA" id="ARBA00022723"/>
    </source>
</evidence>
<dbReference type="OrthoDB" id="9767869at2"/>
<sequence>MTTTSVWHGTAPPTQWPALDEDLQVDVAVVGGGITGVTTALLLARTGKRVALLEARRVGSADTGGSTGNLYATVSGGVHALREKWGAEVAREVVASRADTVDFIEQLATQAARDAAAFRRCGMYVYAGSAEAEAQVHSEYEAVIEAGLYAQLIDMLPPGPPAAHGKVLRIDRQAQFHPMSYVQALAEQLVASGGRLFEHSAALEVNTSTNQVRTERGSVTAAEIVLATHSPSGFHLVQAGMVPHREYGIAGPAPGGAFPPGIFWAQGPERLSVRSLDTPQGPLLICVGEDHKVGQHDAPEALASLAAAARRRVQLSEVAFQWSAQNFQSPDNLPYIGKDTSGCYIATGFATDGLVYGTLAARIIAAQILGREHRWSDLYKATRFTPVKSARTFGEETVAVVKVVVQDYLTRRQHEELASLQPGHAAIVDLQGERLAAYRDLQGELSVVSPVCTHLKCMVHWNPVETSWDCPCHGSRFAPDGSVLQGPAIEPLKRKQVTA</sequence>
<reference evidence="8 9" key="1">
    <citation type="submission" date="2015-05" db="EMBL/GenBank/DDBJ databases">
        <authorList>
            <person name="Tang B."/>
            <person name="Yu Y."/>
        </authorList>
    </citation>
    <scope>NUCLEOTIDE SEQUENCE [LARGE SCALE GENOMIC DNA]</scope>
    <source>
        <strain evidence="8 9">DSM 7029</strain>
    </source>
</reference>
<dbReference type="GO" id="GO:0016020">
    <property type="term" value="C:membrane"/>
    <property type="evidence" value="ECO:0007669"/>
    <property type="project" value="InterPro"/>
</dbReference>
<evidence type="ECO:0000313" key="9">
    <source>
        <dbReference type="Proteomes" id="UP000035352"/>
    </source>
</evidence>
<evidence type="ECO:0000313" key="8">
    <source>
        <dbReference type="EMBL" id="AKJ26871.1"/>
    </source>
</evidence>
<dbReference type="FunFam" id="2.102.10.10:FF:000014">
    <property type="entry name" value="Oxidoreductase, FAD dependent"/>
    <property type="match status" value="1"/>
</dbReference>
<evidence type="ECO:0000256" key="6">
    <source>
        <dbReference type="ARBA" id="ARBA00023157"/>
    </source>
</evidence>
<evidence type="ECO:0000256" key="1">
    <source>
        <dbReference type="ARBA" id="ARBA00022714"/>
    </source>
</evidence>
<dbReference type="AlphaFoldDB" id="A0A0G3BHP0"/>
<evidence type="ECO:0000256" key="4">
    <source>
        <dbReference type="ARBA" id="ARBA00023004"/>
    </source>
</evidence>
<dbReference type="RefSeq" id="WP_047193117.1">
    <property type="nucleotide sequence ID" value="NZ_CP011371.1"/>
</dbReference>
<keyword evidence="5" id="KW-0411">Iron-sulfur</keyword>
<dbReference type="InterPro" id="IPR006076">
    <property type="entry name" value="FAD-dep_OxRdtase"/>
</dbReference>
<feature type="domain" description="Rieske" evidence="7">
    <location>
        <begin position="412"/>
        <end position="499"/>
    </location>
</feature>
<dbReference type="SUPFAM" id="SSF50022">
    <property type="entry name" value="ISP domain"/>
    <property type="match status" value="1"/>
</dbReference>
<dbReference type="Proteomes" id="UP000035352">
    <property type="component" value="Chromosome"/>
</dbReference>
<dbReference type="KEGG" id="pbh:AAW51_0180"/>
<dbReference type="Pfam" id="PF00355">
    <property type="entry name" value="Rieske"/>
    <property type="match status" value="1"/>
</dbReference>
<dbReference type="STRING" id="413882.AAW51_0180"/>
<dbReference type="EMBL" id="CP011371">
    <property type="protein sequence ID" value="AKJ26871.1"/>
    <property type="molecule type" value="Genomic_DNA"/>
</dbReference>
<keyword evidence="1" id="KW-0001">2Fe-2S</keyword>
<dbReference type="PRINTS" id="PR00162">
    <property type="entry name" value="RIESKE"/>
</dbReference>
<dbReference type="InterPro" id="IPR036922">
    <property type="entry name" value="Rieske_2Fe-2S_sf"/>
</dbReference>
<dbReference type="Gene3D" id="3.50.50.60">
    <property type="entry name" value="FAD/NAD(P)-binding domain"/>
    <property type="match status" value="1"/>
</dbReference>
<dbReference type="GO" id="GO:0005737">
    <property type="term" value="C:cytoplasm"/>
    <property type="evidence" value="ECO:0007669"/>
    <property type="project" value="TreeGrafter"/>
</dbReference>
<dbReference type="InterPro" id="IPR017941">
    <property type="entry name" value="Rieske_2Fe-2S"/>
</dbReference>
<keyword evidence="6" id="KW-1015">Disulfide bond</keyword>
<evidence type="ECO:0000259" key="7">
    <source>
        <dbReference type="PROSITE" id="PS51296"/>
    </source>
</evidence>
<evidence type="ECO:0000256" key="5">
    <source>
        <dbReference type="ARBA" id="ARBA00023014"/>
    </source>
</evidence>
<dbReference type="InterPro" id="IPR036188">
    <property type="entry name" value="FAD/NAD-bd_sf"/>
</dbReference>
<dbReference type="GO" id="GO:0051537">
    <property type="term" value="F:2 iron, 2 sulfur cluster binding"/>
    <property type="evidence" value="ECO:0007669"/>
    <property type="project" value="UniProtKB-KW"/>
</dbReference>
<keyword evidence="4" id="KW-0408">Iron</keyword>
<dbReference type="SUPFAM" id="SSF51905">
    <property type="entry name" value="FAD/NAD(P)-binding domain"/>
    <property type="match status" value="1"/>
</dbReference>
<dbReference type="PANTHER" id="PTHR13847">
    <property type="entry name" value="SARCOSINE DEHYDROGENASE-RELATED"/>
    <property type="match status" value="1"/>
</dbReference>
<evidence type="ECO:0000256" key="3">
    <source>
        <dbReference type="ARBA" id="ARBA00023002"/>
    </source>
</evidence>
<keyword evidence="9" id="KW-1185">Reference proteome</keyword>
<keyword evidence="3" id="KW-0560">Oxidoreductase</keyword>
<dbReference type="CDD" id="cd03477">
    <property type="entry name" value="Rieske_YhfW_C"/>
    <property type="match status" value="1"/>
</dbReference>
<dbReference type="Gene3D" id="3.30.9.10">
    <property type="entry name" value="D-Amino Acid Oxidase, subunit A, domain 2"/>
    <property type="match status" value="1"/>
</dbReference>
<accession>A0A0G3BHP0</accession>
<dbReference type="InterPro" id="IPR038010">
    <property type="entry name" value="YhfW_C"/>
</dbReference>
<dbReference type="InterPro" id="IPR005805">
    <property type="entry name" value="Rieske_Fe-S_prot_C"/>
</dbReference>